<feature type="region of interest" description="Disordered" evidence="1">
    <location>
        <begin position="1"/>
        <end position="40"/>
    </location>
</feature>
<evidence type="ECO:0000256" key="1">
    <source>
        <dbReference type="SAM" id="MobiDB-lite"/>
    </source>
</evidence>
<feature type="domain" description="JmjC" evidence="3">
    <location>
        <begin position="356"/>
        <end position="511"/>
    </location>
</feature>
<evidence type="ECO:0000313" key="5">
    <source>
        <dbReference type="Proteomes" id="UP001295423"/>
    </source>
</evidence>
<sequence>MHRRTAIPSGSAPSSGGVSSSSSLPGKPTRRRRRNQQSLFRRHQQETVMLLIQTLSILILMSCGFVLALKVLFGYNIMASRIPSYGSSSSEQHLGQRVFASNEERIAHDFVPLVPSRVYAIPESMPHIGDKSDDYATLRKEFDSLPLPEIPQRFNFDTMVMEHSNSDQVGYDIYDCPATPPPGYPFDWNMLQILESWPPDDPAPRAKIFQGLCVFDFTKDHDKAMNYRTAEVPFVVVNDPEVKAAVKRWNAPNYMERMLGGVKHRTEYSENNHFMYWQPPRKIMKKNKQGKRHFQFAKGQDPIPKDWQEPTKMMRMAYLQWLEHANVTDLELGPDKPHWYYRLIGCGETGTKGECDNGSSEYLFDELPFFQPKPGLYMVEHDKQKGIHCRFGMKGVIAENHFDGSRNSIVVLGGERRYILAHPNQCQNLALLPKGHPSARHSAVDWSDPDLETYPQFQEARGNEVVLQAGDVLYLPTNWFHYIISLSLNFQCNTRSGIDDRYMKPIHECGF</sequence>
<dbReference type="InterPro" id="IPR003347">
    <property type="entry name" value="JmjC_dom"/>
</dbReference>
<dbReference type="AlphaFoldDB" id="A0AAD2FJ43"/>
<dbReference type="SMART" id="SM00558">
    <property type="entry name" value="JmjC"/>
    <property type="match status" value="1"/>
</dbReference>
<evidence type="ECO:0000313" key="4">
    <source>
        <dbReference type="EMBL" id="CAJ1935073.1"/>
    </source>
</evidence>
<dbReference type="SUPFAM" id="SSF51197">
    <property type="entry name" value="Clavaminate synthase-like"/>
    <property type="match status" value="1"/>
</dbReference>
<dbReference type="InterPro" id="IPR041667">
    <property type="entry name" value="Cupin_8"/>
</dbReference>
<feature type="transmembrane region" description="Helical" evidence="2">
    <location>
        <begin position="48"/>
        <end position="73"/>
    </location>
</feature>
<organism evidence="4 5">
    <name type="scientific">Cylindrotheca closterium</name>
    <dbReference type="NCBI Taxonomy" id="2856"/>
    <lineage>
        <taxon>Eukaryota</taxon>
        <taxon>Sar</taxon>
        <taxon>Stramenopiles</taxon>
        <taxon>Ochrophyta</taxon>
        <taxon>Bacillariophyta</taxon>
        <taxon>Bacillariophyceae</taxon>
        <taxon>Bacillariophycidae</taxon>
        <taxon>Bacillariales</taxon>
        <taxon>Bacillariaceae</taxon>
        <taxon>Cylindrotheca</taxon>
    </lineage>
</organism>
<evidence type="ECO:0000259" key="3">
    <source>
        <dbReference type="PROSITE" id="PS51184"/>
    </source>
</evidence>
<dbReference type="Proteomes" id="UP001295423">
    <property type="component" value="Unassembled WGS sequence"/>
</dbReference>
<dbReference type="EMBL" id="CAKOGP040000446">
    <property type="protein sequence ID" value="CAJ1935073.1"/>
    <property type="molecule type" value="Genomic_DNA"/>
</dbReference>
<proteinExistence type="predicted"/>
<comment type="caution">
    <text evidence="4">The sequence shown here is derived from an EMBL/GenBank/DDBJ whole genome shotgun (WGS) entry which is preliminary data.</text>
</comment>
<keyword evidence="2" id="KW-1133">Transmembrane helix</keyword>
<dbReference type="PANTHER" id="PTHR12461">
    <property type="entry name" value="HYPOXIA-INDUCIBLE FACTOR 1 ALPHA INHIBITOR-RELATED"/>
    <property type="match status" value="1"/>
</dbReference>
<dbReference type="PANTHER" id="PTHR12461:SF98">
    <property type="entry name" value="CUPIN-LIKE DOMAIN-CONTAINING PROTEIN"/>
    <property type="match status" value="1"/>
</dbReference>
<dbReference type="InterPro" id="IPR014710">
    <property type="entry name" value="RmlC-like_jellyroll"/>
</dbReference>
<keyword evidence="5" id="KW-1185">Reference proteome</keyword>
<gene>
    <name evidence="4" type="ORF">CYCCA115_LOCUS4411</name>
</gene>
<accession>A0AAD2FJ43</accession>
<feature type="compositionally biased region" description="Low complexity" evidence="1">
    <location>
        <begin position="8"/>
        <end position="27"/>
    </location>
</feature>
<dbReference type="Gene3D" id="2.60.120.10">
    <property type="entry name" value="Jelly Rolls"/>
    <property type="match status" value="1"/>
</dbReference>
<dbReference type="PROSITE" id="PS51184">
    <property type="entry name" value="JMJC"/>
    <property type="match status" value="1"/>
</dbReference>
<protein>
    <recommendedName>
        <fullName evidence="3">JmjC domain-containing protein</fullName>
    </recommendedName>
</protein>
<evidence type="ECO:0000256" key="2">
    <source>
        <dbReference type="SAM" id="Phobius"/>
    </source>
</evidence>
<dbReference type="Pfam" id="PF13621">
    <property type="entry name" value="Cupin_8"/>
    <property type="match status" value="1"/>
</dbReference>
<reference evidence="4" key="1">
    <citation type="submission" date="2023-08" db="EMBL/GenBank/DDBJ databases">
        <authorList>
            <person name="Audoor S."/>
            <person name="Bilcke G."/>
        </authorList>
    </citation>
    <scope>NUCLEOTIDE SEQUENCE</scope>
</reference>
<keyword evidence="2" id="KW-0812">Transmembrane</keyword>
<keyword evidence="2" id="KW-0472">Membrane</keyword>
<name>A0AAD2FJ43_9STRA</name>